<sequence>MQFSLYPFIFSLLPLFLFLVFLLKWLSITTRPPRKNPPPSPRKLPLIGNLHQMGPIPHRSLHSLSQAHGPLMLLHFAAAPVLVASSAAAARDILKTHDLIFSNRPKSTIGNKILYGTKDVVFSPYGEYWRQLKSICVLQLLSNKRVQSFRDVREEEIALIIEKISDSGSNVVNLSKLIAELIANVVGRAVLGRKYDGVGGRGGEAKRGFKEVLGNVVELFGVLDIGDFVPWLKWVSRVNGVYGRAERLAKELDEFLEGVVEEHEGRERKVGEEGGQDFVDVLLEIQRENVVGIPLHRDSIKALILDIFVAGTDTSSAAIEWVMTKLIKHPQAMKKLQAEVRLIVQPNQPVTEDDLDQMPYLKAVIKETLRLHPPVPLLVPRESTKDVQVMGYDVAAGTRVVVNAWSIGQDPVSWDEPEEFRPERFLNGRSIDFRGQDFNWIPFGGGRRGCPGIQFAVVVDELVVANLVHKFDFVLPDGVELDESESSGLAVHKKLPLLLFATPLSC</sequence>
<dbReference type="Proteomes" id="UP001062846">
    <property type="component" value="Chromosome 11"/>
</dbReference>
<accession>A0ACC0LQY1</accession>
<comment type="caution">
    <text evidence="1">The sequence shown here is derived from an EMBL/GenBank/DDBJ whole genome shotgun (WGS) entry which is preliminary data.</text>
</comment>
<gene>
    <name evidence="1" type="ORF">RHMOL_Rhmol11G0112900</name>
</gene>
<proteinExistence type="predicted"/>
<reference evidence="1" key="1">
    <citation type="submission" date="2022-02" db="EMBL/GenBank/DDBJ databases">
        <title>Plant Genome Project.</title>
        <authorList>
            <person name="Zhang R.-G."/>
        </authorList>
    </citation>
    <scope>NUCLEOTIDE SEQUENCE</scope>
    <source>
        <strain evidence="1">AT1</strain>
    </source>
</reference>
<organism evidence="1 2">
    <name type="scientific">Rhododendron molle</name>
    <name type="common">Chinese azalea</name>
    <name type="synonym">Azalea mollis</name>
    <dbReference type="NCBI Taxonomy" id="49168"/>
    <lineage>
        <taxon>Eukaryota</taxon>
        <taxon>Viridiplantae</taxon>
        <taxon>Streptophyta</taxon>
        <taxon>Embryophyta</taxon>
        <taxon>Tracheophyta</taxon>
        <taxon>Spermatophyta</taxon>
        <taxon>Magnoliopsida</taxon>
        <taxon>eudicotyledons</taxon>
        <taxon>Gunneridae</taxon>
        <taxon>Pentapetalae</taxon>
        <taxon>asterids</taxon>
        <taxon>Ericales</taxon>
        <taxon>Ericaceae</taxon>
        <taxon>Ericoideae</taxon>
        <taxon>Rhodoreae</taxon>
        <taxon>Rhododendron</taxon>
    </lineage>
</organism>
<evidence type="ECO:0000313" key="1">
    <source>
        <dbReference type="EMBL" id="KAI8531123.1"/>
    </source>
</evidence>
<dbReference type="EMBL" id="CM046398">
    <property type="protein sequence ID" value="KAI8531123.1"/>
    <property type="molecule type" value="Genomic_DNA"/>
</dbReference>
<protein>
    <submittedName>
        <fullName evidence="1">Uncharacterized protein</fullName>
    </submittedName>
</protein>
<name>A0ACC0LQY1_RHOML</name>
<keyword evidence="2" id="KW-1185">Reference proteome</keyword>
<evidence type="ECO:0000313" key="2">
    <source>
        <dbReference type="Proteomes" id="UP001062846"/>
    </source>
</evidence>